<dbReference type="EC" id="4.2.1.75" evidence="3 9"/>
<evidence type="ECO:0000256" key="8">
    <source>
        <dbReference type="ARBA" id="ARBA00048617"/>
    </source>
</evidence>
<keyword evidence="4 9" id="KW-0456">Lyase</keyword>
<accession>A0ABU0CTP8</accession>
<comment type="function">
    <text evidence="6 9">Catalyzes cyclization of the linear tetrapyrrole, hydroxymethylbilane, to the macrocyclic uroporphyrinogen III.</text>
</comment>
<dbReference type="InterPro" id="IPR036108">
    <property type="entry name" value="4pyrrol_syn_uPrphyn_synt_sf"/>
</dbReference>
<gene>
    <name evidence="11" type="ORF">J2S00_002265</name>
</gene>
<protein>
    <recommendedName>
        <fullName evidence="7 9">Uroporphyrinogen-III synthase</fullName>
        <ecNumber evidence="3 9">4.2.1.75</ecNumber>
    </recommendedName>
</protein>
<dbReference type="Gene3D" id="3.40.50.10090">
    <property type="match status" value="2"/>
</dbReference>
<dbReference type="InterPro" id="IPR003754">
    <property type="entry name" value="4pyrrol_synth_uPrphyn_synth"/>
</dbReference>
<dbReference type="PANTHER" id="PTHR38042">
    <property type="entry name" value="UROPORPHYRINOGEN-III SYNTHASE, CHLOROPLASTIC"/>
    <property type="match status" value="1"/>
</dbReference>
<dbReference type="RefSeq" id="WP_307339513.1">
    <property type="nucleotide sequence ID" value="NZ_JAUSUQ010000008.1"/>
</dbReference>
<comment type="caution">
    <text evidence="11">The sequence shown here is derived from an EMBL/GenBank/DDBJ whole genome shotgun (WGS) entry which is preliminary data.</text>
</comment>
<comment type="pathway">
    <text evidence="1 9">Porphyrin-containing compound metabolism; protoporphyrin-IX biosynthesis; coproporphyrinogen-III from 5-aminolevulinate: step 3/4.</text>
</comment>
<evidence type="ECO:0000313" key="12">
    <source>
        <dbReference type="Proteomes" id="UP001232445"/>
    </source>
</evidence>
<dbReference type="Pfam" id="PF02602">
    <property type="entry name" value="HEM4"/>
    <property type="match status" value="1"/>
</dbReference>
<evidence type="ECO:0000256" key="4">
    <source>
        <dbReference type="ARBA" id="ARBA00023239"/>
    </source>
</evidence>
<evidence type="ECO:0000256" key="6">
    <source>
        <dbReference type="ARBA" id="ARBA00037589"/>
    </source>
</evidence>
<keyword evidence="12" id="KW-1185">Reference proteome</keyword>
<dbReference type="InterPro" id="IPR039793">
    <property type="entry name" value="UROS/Hem4"/>
</dbReference>
<evidence type="ECO:0000256" key="7">
    <source>
        <dbReference type="ARBA" id="ARBA00040167"/>
    </source>
</evidence>
<evidence type="ECO:0000313" key="11">
    <source>
        <dbReference type="EMBL" id="MDQ0339477.1"/>
    </source>
</evidence>
<comment type="catalytic activity">
    <reaction evidence="8 9">
        <text>hydroxymethylbilane = uroporphyrinogen III + H2O</text>
        <dbReference type="Rhea" id="RHEA:18965"/>
        <dbReference type="ChEBI" id="CHEBI:15377"/>
        <dbReference type="ChEBI" id="CHEBI:57308"/>
        <dbReference type="ChEBI" id="CHEBI:57845"/>
        <dbReference type="EC" id="4.2.1.75"/>
    </reaction>
</comment>
<dbReference type="Proteomes" id="UP001232445">
    <property type="component" value="Unassembled WGS sequence"/>
</dbReference>
<dbReference type="EMBL" id="JAUSUQ010000008">
    <property type="protein sequence ID" value="MDQ0339477.1"/>
    <property type="molecule type" value="Genomic_DNA"/>
</dbReference>
<sequence length="268" mass="29657">MNSSALAGKTVVVTRPREQAEDIIAKLEMCQAQPYLLPLIQTTWANDLAPLDQAIHRLDSYDGVLFSSVNGVRYFFHRAGELAAADGTNGVISRLNGLFVAAVGPATARALHKESLSQVHVPHSYKQEELVQLLQNRLQPGSRLLYPRAKVVRPHLLEQLVQSGFDVDDVVVYQTEYRLEGKEKFVRDLAQGKVDVVTFTSASTVKAFDQLLSSHKMPKTDLPVTIACIGPITAKEAEKRGIPVHVVAREHTVNGLIRALEDYYTYKG</sequence>
<organism evidence="11 12">
    <name type="scientific">Caldalkalibacillus uzonensis</name>
    <dbReference type="NCBI Taxonomy" id="353224"/>
    <lineage>
        <taxon>Bacteria</taxon>
        <taxon>Bacillati</taxon>
        <taxon>Bacillota</taxon>
        <taxon>Bacilli</taxon>
        <taxon>Bacillales</taxon>
        <taxon>Bacillaceae</taxon>
        <taxon>Caldalkalibacillus</taxon>
    </lineage>
</organism>
<evidence type="ECO:0000256" key="1">
    <source>
        <dbReference type="ARBA" id="ARBA00004772"/>
    </source>
</evidence>
<evidence type="ECO:0000256" key="9">
    <source>
        <dbReference type="RuleBase" id="RU366031"/>
    </source>
</evidence>
<dbReference type="SUPFAM" id="SSF69618">
    <property type="entry name" value="HemD-like"/>
    <property type="match status" value="1"/>
</dbReference>
<evidence type="ECO:0000256" key="2">
    <source>
        <dbReference type="ARBA" id="ARBA00008133"/>
    </source>
</evidence>
<dbReference type="PANTHER" id="PTHR38042:SF1">
    <property type="entry name" value="UROPORPHYRINOGEN-III SYNTHASE, CHLOROPLASTIC"/>
    <property type="match status" value="1"/>
</dbReference>
<keyword evidence="5 9" id="KW-0627">Porphyrin biosynthesis</keyword>
<evidence type="ECO:0000256" key="5">
    <source>
        <dbReference type="ARBA" id="ARBA00023244"/>
    </source>
</evidence>
<reference evidence="11 12" key="1">
    <citation type="submission" date="2023-07" db="EMBL/GenBank/DDBJ databases">
        <title>Genomic Encyclopedia of Type Strains, Phase IV (KMG-IV): sequencing the most valuable type-strain genomes for metagenomic binning, comparative biology and taxonomic classification.</title>
        <authorList>
            <person name="Goeker M."/>
        </authorList>
    </citation>
    <scope>NUCLEOTIDE SEQUENCE [LARGE SCALE GENOMIC DNA]</scope>
    <source>
        <strain evidence="11 12">DSM 17740</strain>
    </source>
</reference>
<dbReference type="CDD" id="cd06578">
    <property type="entry name" value="HemD"/>
    <property type="match status" value="1"/>
</dbReference>
<evidence type="ECO:0000256" key="3">
    <source>
        <dbReference type="ARBA" id="ARBA00013109"/>
    </source>
</evidence>
<proteinExistence type="inferred from homology"/>
<evidence type="ECO:0000259" key="10">
    <source>
        <dbReference type="Pfam" id="PF02602"/>
    </source>
</evidence>
<feature type="domain" description="Tetrapyrrole biosynthesis uroporphyrinogen III synthase" evidence="10">
    <location>
        <begin position="23"/>
        <end position="257"/>
    </location>
</feature>
<comment type="similarity">
    <text evidence="2 9">Belongs to the uroporphyrinogen-III synthase family.</text>
</comment>
<name>A0ABU0CTP8_9BACI</name>